<sequence length="108" mass="12585">MLYQKLFTLLFLILAGCSEFNVNHYIYRPEIHQGYYSININAIHKGMTQQQVIAIIGTPSIKLSFSNNVWCYFFSNKLKDNKKEQNTVIIKFNSDGILTHIKNIKKII</sequence>
<reference evidence="5 6" key="1">
    <citation type="journal article" date="2018" name="Genome Biol. Evol.">
        <title>Cladogenesis and Genomic Streamlining in Extracellular Endosymbionts of Tropical Stink Bugs.</title>
        <authorList>
            <person name="Otero-Bravo A."/>
            <person name="Goffredi S."/>
            <person name="Sabree Z.L."/>
        </authorList>
    </citation>
    <scope>NUCLEOTIDE SEQUENCE [LARGE SCALE GENOMIC DNA]</scope>
    <source>
        <strain evidence="5 6">SoET</strain>
    </source>
</reference>
<dbReference type="RefSeq" id="WP_136131335.1">
    <property type="nucleotide sequence ID" value="NZ_PDKS01000001.1"/>
</dbReference>
<evidence type="ECO:0000259" key="4">
    <source>
        <dbReference type="Pfam" id="PF04355"/>
    </source>
</evidence>
<dbReference type="GO" id="GO:0030674">
    <property type="term" value="F:protein-macromolecule adaptor activity"/>
    <property type="evidence" value="ECO:0007669"/>
    <property type="project" value="TreeGrafter"/>
</dbReference>
<proteinExistence type="predicted"/>
<dbReference type="PROSITE" id="PS51257">
    <property type="entry name" value="PROKAR_LIPOPROTEIN"/>
    <property type="match status" value="1"/>
</dbReference>
<keyword evidence="2" id="KW-0472">Membrane</keyword>
<accession>A0A2P5SYC5</accession>
<evidence type="ECO:0000256" key="2">
    <source>
        <dbReference type="ARBA" id="ARBA00023136"/>
    </source>
</evidence>
<dbReference type="GO" id="GO:0051205">
    <property type="term" value="P:protein insertion into membrane"/>
    <property type="evidence" value="ECO:0007669"/>
    <property type="project" value="TreeGrafter"/>
</dbReference>
<evidence type="ECO:0000313" key="6">
    <source>
        <dbReference type="Proteomes" id="UP000296034"/>
    </source>
</evidence>
<keyword evidence="3" id="KW-0998">Cell outer membrane</keyword>
<feature type="domain" description="Outer membrane protein assembly factor BamE" evidence="4">
    <location>
        <begin position="39"/>
        <end position="101"/>
    </location>
</feature>
<dbReference type="EMBL" id="PDKS01000001">
    <property type="protein sequence ID" value="PPI87339.1"/>
    <property type="molecule type" value="Genomic_DNA"/>
</dbReference>
<comment type="caution">
    <text evidence="5">The sequence shown here is derived from an EMBL/GenBank/DDBJ whole genome shotgun (WGS) entry which is preliminary data.</text>
</comment>
<evidence type="ECO:0000256" key="3">
    <source>
        <dbReference type="ARBA" id="ARBA00023237"/>
    </source>
</evidence>
<name>A0A2P5SYC5_9GAMM</name>
<protein>
    <submittedName>
        <fullName evidence="5">Outer membrane protein assembly factor BamE</fullName>
    </submittedName>
</protein>
<dbReference type="Gene3D" id="3.30.1450.10">
    <property type="match status" value="1"/>
</dbReference>
<dbReference type="InterPro" id="IPR007450">
    <property type="entry name" value="BamE_dom"/>
</dbReference>
<dbReference type="AlphaFoldDB" id="A0A2P5SYC5"/>
<dbReference type="PANTHER" id="PTHR37482:SF1">
    <property type="entry name" value="OUTER MEMBRANE PROTEIN ASSEMBLY FACTOR BAME"/>
    <property type="match status" value="1"/>
</dbReference>
<evidence type="ECO:0000256" key="1">
    <source>
        <dbReference type="ARBA" id="ARBA00022729"/>
    </source>
</evidence>
<keyword evidence="1" id="KW-0732">Signal</keyword>
<dbReference type="GO" id="GO:1990063">
    <property type="term" value="C:Bam protein complex"/>
    <property type="evidence" value="ECO:0007669"/>
    <property type="project" value="TreeGrafter"/>
</dbReference>
<dbReference type="InterPro" id="IPR026592">
    <property type="entry name" value="BamE"/>
</dbReference>
<evidence type="ECO:0000313" key="5">
    <source>
        <dbReference type="EMBL" id="PPI87339.1"/>
    </source>
</evidence>
<dbReference type="GO" id="GO:0043165">
    <property type="term" value="P:Gram-negative-bacterium-type cell outer membrane assembly"/>
    <property type="evidence" value="ECO:0007669"/>
    <property type="project" value="TreeGrafter"/>
</dbReference>
<dbReference type="Pfam" id="PF04355">
    <property type="entry name" value="BamE"/>
    <property type="match status" value="1"/>
</dbReference>
<dbReference type="InterPro" id="IPR037873">
    <property type="entry name" value="BamE-like"/>
</dbReference>
<dbReference type="PANTHER" id="PTHR37482">
    <property type="entry name" value="OUTER MEMBRANE PROTEIN ASSEMBLY FACTOR BAME"/>
    <property type="match status" value="1"/>
</dbReference>
<organism evidence="5 6">
    <name type="scientific">Candidatus Pantoea edessiphila</name>
    <dbReference type="NCBI Taxonomy" id="2044610"/>
    <lineage>
        <taxon>Bacteria</taxon>
        <taxon>Pseudomonadati</taxon>
        <taxon>Pseudomonadota</taxon>
        <taxon>Gammaproteobacteria</taxon>
        <taxon>Enterobacterales</taxon>
        <taxon>Erwiniaceae</taxon>
        <taxon>Pantoea</taxon>
    </lineage>
</organism>
<gene>
    <name evidence="5" type="ORF">CRV11_00130</name>
</gene>
<dbReference type="Proteomes" id="UP000296034">
    <property type="component" value="Unassembled WGS sequence"/>
</dbReference>
<dbReference type="OrthoDB" id="9808250at2"/>